<dbReference type="PANTHER" id="PTHR46972">
    <property type="entry name" value="MONOOXYGENASE ASQM-RELATED"/>
    <property type="match status" value="1"/>
</dbReference>
<dbReference type="SUPFAM" id="SSF51905">
    <property type="entry name" value="FAD/NAD(P)-binding domain"/>
    <property type="match status" value="1"/>
</dbReference>
<evidence type="ECO:0000259" key="6">
    <source>
        <dbReference type="Pfam" id="PF01494"/>
    </source>
</evidence>
<evidence type="ECO:0000256" key="4">
    <source>
        <dbReference type="ARBA" id="ARBA00023033"/>
    </source>
</evidence>
<evidence type="ECO:0000313" key="7">
    <source>
        <dbReference type="EMBL" id="PHH64267.1"/>
    </source>
</evidence>
<dbReference type="PRINTS" id="PR00420">
    <property type="entry name" value="RNGMNOXGNASE"/>
</dbReference>
<keyword evidence="4" id="KW-0503">Monooxygenase</keyword>
<sequence>MPPRIAIVGGGPAGLCLAALLHHRGIPLTLYELRQRPPASAVSTPCSMLDLHHETGLAAVRACGLWERLAPLTTACAESTIIRRPNGSVTYHDGGNASYRPEVSRAALVDLLLWATAEGSIRWGSKVCGVRQRGDGTVALQVSRGEGGEADESQSSSSRDEEGWSRDDERRSSRDEEQWSRDKRRKSSKDETEYDVVIGADGAWSRVRSLVTPVKPHYGGVCYTTLRIAQAEQRYPHLSALVGPGTCCILGNERVLSSHRSIAGSIVLHASTASATEASICDASRGLSTAQMEELMLHDARFFGGWGCPLVRQLLATAIASQAQLPPFEPPVFKPMYMLPVGHAWPANQASATLIGDAAHLMMPWAGEGVNLALRDALDLADALDGAWGETRGGQQDGGLFREALRPRLARFEEAMFARAAQAAHETWQNSGIFFGRDSARRLGDLMAGFTAQGQGER</sequence>
<reference evidence="7 8" key="1">
    <citation type="submission" date="2017-06" db="EMBL/GenBank/DDBJ databases">
        <title>Ant-infecting Ophiocordyceps genomes reveal a high diversity of potential behavioral manipulation genes and a possible major role for enterotoxins.</title>
        <authorList>
            <person name="De Bekker C."/>
            <person name="Evans H.C."/>
            <person name="Brachmann A."/>
            <person name="Hughes D.P."/>
        </authorList>
    </citation>
    <scope>NUCLEOTIDE SEQUENCE [LARGE SCALE GENOMIC DNA]</scope>
    <source>
        <strain evidence="7 8">Map64</strain>
    </source>
</reference>
<evidence type="ECO:0000256" key="2">
    <source>
        <dbReference type="ARBA" id="ARBA00022827"/>
    </source>
</evidence>
<keyword evidence="8" id="KW-1185">Reference proteome</keyword>
<dbReference type="PANTHER" id="PTHR46972:SF1">
    <property type="entry name" value="FAD DEPENDENT OXIDOREDUCTASE DOMAIN-CONTAINING PROTEIN"/>
    <property type="match status" value="1"/>
</dbReference>
<dbReference type="Proteomes" id="UP000226192">
    <property type="component" value="Unassembled WGS sequence"/>
</dbReference>
<accession>A0A2C5Y6E4</accession>
<keyword evidence="1" id="KW-0285">Flavoprotein</keyword>
<evidence type="ECO:0000256" key="1">
    <source>
        <dbReference type="ARBA" id="ARBA00022630"/>
    </source>
</evidence>
<feature type="region of interest" description="Disordered" evidence="5">
    <location>
        <begin position="139"/>
        <end position="192"/>
    </location>
</feature>
<evidence type="ECO:0000313" key="8">
    <source>
        <dbReference type="Proteomes" id="UP000226192"/>
    </source>
</evidence>
<dbReference type="InterPro" id="IPR002938">
    <property type="entry name" value="FAD-bd"/>
</dbReference>
<feature type="compositionally biased region" description="Basic and acidic residues" evidence="5">
    <location>
        <begin position="158"/>
        <end position="181"/>
    </location>
</feature>
<dbReference type="OrthoDB" id="655030at2759"/>
<name>A0A2C5Y6E4_9HYPO</name>
<comment type="caution">
    <text evidence="7">The sequence shown here is derived from an EMBL/GenBank/DDBJ whole genome shotgun (WGS) entry which is preliminary data.</text>
</comment>
<organism evidence="7 8">
    <name type="scientific">Ophiocordyceps australis</name>
    <dbReference type="NCBI Taxonomy" id="1399860"/>
    <lineage>
        <taxon>Eukaryota</taxon>
        <taxon>Fungi</taxon>
        <taxon>Dikarya</taxon>
        <taxon>Ascomycota</taxon>
        <taxon>Pezizomycotina</taxon>
        <taxon>Sordariomycetes</taxon>
        <taxon>Hypocreomycetidae</taxon>
        <taxon>Hypocreales</taxon>
        <taxon>Ophiocordycipitaceae</taxon>
        <taxon>Ophiocordyceps</taxon>
    </lineage>
</organism>
<evidence type="ECO:0000256" key="3">
    <source>
        <dbReference type="ARBA" id="ARBA00023002"/>
    </source>
</evidence>
<dbReference type="AlphaFoldDB" id="A0A2C5Y6E4"/>
<gene>
    <name evidence="7" type="ORF">CDD81_4751</name>
</gene>
<feature type="domain" description="FAD-binding" evidence="6">
    <location>
        <begin position="354"/>
        <end position="385"/>
    </location>
</feature>
<proteinExistence type="predicted"/>
<dbReference type="GO" id="GO:0071949">
    <property type="term" value="F:FAD binding"/>
    <property type="evidence" value="ECO:0007669"/>
    <property type="project" value="InterPro"/>
</dbReference>
<keyword evidence="2" id="KW-0274">FAD</keyword>
<dbReference type="InterPro" id="IPR036188">
    <property type="entry name" value="FAD/NAD-bd_sf"/>
</dbReference>
<evidence type="ECO:0000256" key="5">
    <source>
        <dbReference type="SAM" id="MobiDB-lite"/>
    </source>
</evidence>
<dbReference type="GO" id="GO:0004497">
    <property type="term" value="F:monooxygenase activity"/>
    <property type="evidence" value="ECO:0007669"/>
    <property type="project" value="UniProtKB-KW"/>
</dbReference>
<dbReference type="Pfam" id="PF01494">
    <property type="entry name" value="FAD_binding_3"/>
    <property type="match status" value="1"/>
</dbReference>
<dbReference type="Pfam" id="PF13450">
    <property type="entry name" value="NAD_binding_8"/>
    <property type="match status" value="1"/>
</dbReference>
<keyword evidence="3" id="KW-0560">Oxidoreductase</keyword>
<dbReference type="STRING" id="1399860.A0A2C5Y6E4"/>
<protein>
    <recommendedName>
        <fullName evidence="6">FAD-binding domain-containing protein</fullName>
    </recommendedName>
</protein>
<dbReference type="EMBL" id="NJET01000033">
    <property type="protein sequence ID" value="PHH64267.1"/>
    <property type="molecule type" value="Genomic_DNA"/>
</dbReference>
<dbReference type="Gene3D" id="3.50.50.60">
    <property type="entry name" value="FAD/NAD(P)-binding domain"/>
    <property type="match status" value="2"/>
</dbReference>